<reference evidence="2" key="2">
    <citation type="journal article" date="2021" name="Genome Biol. Evol.">
        <title>Developing a high-quality reference genome for a parasitic bivalve with doubly uniparental inheritance (Bivalvia: Unionida).</title>
        <authorList>
            <person name="Smith C.H."/>
        </authorList>
    </citation>
    <scope>NUCLEOTIDE SEQUENCE</scope>
    <source>
        <strain evidence="2">CHS0354</strain>
        <tissue evidence="2">Mantle</tissue>
    </source>
</reference>
<keyword evidence="1" id="KW-0472">Membrane</keyword>
<name>A0AAE0WCY0_9BIVA</name>
<protein>
    <submittedName>
        <fullName evidence="2">Uncharacterized protein</fullName>
    </submittedName>
</protein>
<dbReference type="AlphaFoldDB" id="A0AAE0WCY0"/>
<keyword evidence="1" id="KW-0812">Transmembrane</keyword>
<evidence type="ECO:0000313" key="2">
    <source>
        <dbReference type="EMBL" id="KAK3608957.1"/>
    </source>
</evidence>
<proteinExistence type="predicted"/>
<gene>
    <name evidence="2" type="ORF">CHS0354_026286</name>
</gene>
<comment type="caution">
    <text evidence="2">The sequence shown here is derived from an EMBL/GenBank/DDBJ whole genome shotgun (WGS) entry which is preliminary data.</text>
</comment>
<reference evidence="2" key="3">
    <citation type="submission" date="2023-05" db="EMBL/GenBank/DDBJ databases">
        <authorList>
            <person name="Smith C.H."/>
        </authorList>
    </citation>
    <scope>NUCLEOTIDE SEQUENCE</scope>
    <source>
        <strain evidence="2">CHS0354</strain>
        <tissue evidence="2">Mantle</tissue>
    </source>
</reference>
<accession>A0AAE0WCY0</accession>
<dbReference type="Proteomes" id="UP001195483">
    <property type="component" value="Unassembled WGS sequence"/>
</dbReference>
<dbReference type="EMBL" id="JAEAOA010001573">
    <property type="protein sequence ID" value="KAK3608957.1"/>
    <property type="molecule type" value="Genomic_DNA"/>
</dbReference>
<evidence type="ECO:0000256" key="1">
    <source>
        <dbReference type="SAM" id="Phobius"/>
    </source>
</evidence>
<keyword evidence="1" id="KW-1133">Transmembrane helix</keyword>
<evidence type="ECO:0000313" key="3">
    <source>
        <dbReference type="Proteomes" id="UP001195483"/>
    </source>
</evidence>
<feature type="non-terminal residue" evidence="2">
    <location>
        <position position="55"/>
    </location>
</feature>
<organism evidence="2 3">
    <name type="scientific">Potamilus streckersoni</name>
    <dbReference type="NCBI Taxonomy" id="2493646"/>
    <lineage>
        <taxon>Eukaryota</taxon>
        <taxon>Metazoa</taxon>
        <taxon>Spiralia</taxon>
        <taxon>Lophotrochozoa</taxon>
        <taxon>Mollusca</taxon>
        <taxon>Bivalvia</taxon>
        <taxon>Autobranchia</taxon>
        <taxon>Heteroconchia</taxon>
        <taxon>Palaeoheterodonta</taxon>
        <taxon>Unionida</taxon>
        <taxon>Unionoidea</taxon>
        <taxon>Unionidae</taxon>
        <taxon>Ambleminae</taxon>
        <taxon>Lampsilini</taxon>
        <taxon>Potamilus</taxon>
    </lineage>
</organism>
<sequence>MKDITESPELIKEDAVELLALSVTVVSASPVTVAMVIATTKLEYQLANLSHLILN</sequence>
<keyword evidence="3" id="KW-1185">Reference proteome</keyword>
<reference evidence="2" key="1">
    <citation type="journal article" date="2021" name="Genome Biol. Evol.">
        <title>A High-Quality Reference Genome for a Parasitic Bivalve with Doubly Uniparental Inheritance (Bivalvia: Unionida).</title>
        <authorList>
            <person name="Smith C.H."/>
        </authorList>
    </citation>
    <scope>NUCLEOTIDE SEQUENCE</scope>
    <source>
        <strain evidence="2">CHS0354</strain>
    </source>
</reference>
<feature type="transmembrane region" description="Helical" evidence="1">
    <location>
        <begin position="18"/>
        <end position="38"/>
    </location>
</feature>